<gene>
    <name evidence="2" type="ORF">LTRI10_LOCUS40332</name>
</gene>
<feature type="domain" description="Reverse transcriptase" evidence="1">
    <location>
        <begin position="420"/>
        <end position="701"/>
    </location>
</feature>
<dbReference type="InterPro" id="IPR026960">
    <property type="entry name" value="RVT-Znf"/>
</dbReference>
<dbReference type="Pfam" id="PF13966">
    <property type="entry name" value="zf-RVT"/>
    <property type="match status" value="1"/>
</dbReference>
<proteinExistence type="predicted"/>
<dbReference type="CDD" id="cd06222">
    <property type="entry name" value="RNase_H_like"/>
    <property type="match status" value="1"/>
</dbReference>
<dbReference type="PROSITE" id="PS50878">
    <property type="entry name" value="RT_POL"/>
    <property type="match status" value="1"/>
</dbReference>
<sequence>MGYDKELIVDAVGFSRGIWLLWNSGELNISSIDSNQQCLHVQVQGLSPQDIEWQLSAIYGSPAPMQHRELWGFLRQLAEDMVQPWLLVGDFNSIMSPSEKLGGAPFDAARIRDFQEVVQDTELIDLGFEGPAYTWFRTGLRERLDRGMANNVWVTNFPETVVRHLPRMKKSDHRPILVSLAEPHPPAGPKPFRFLAAWLTHEGFRDMADVAWAKGNSFTESATAFAQEALTWNRNVFGHITRRKDKLLRRLEYLEQAGGGQGSEAQLRQCQEELELVLFQEELLWCQKSRLDWINSGDKNTAYFHTRTIRRRSRNRVTMLKDDGGNWVEDQSLLLEMARAYFSGLYQDEGGDLLALLEGFPALGASRWQPLNQMPSLEEIHAAVKAMGPLKAPGKDGLSPIFFQRCWETVGASLAAFVTDCWNTPEKFKEINSTILVLIPKIKQPITIDQFRPISLCNVAYKAITKCLAERLKNLMPELVHETQTSFVPGRHITDNICILQEVIHSMRARKGRRGWMVLKVDLAMAYDRIRWGFVRDTLVAAGAPDKFVELTMACISSGSMQIQWNGGLTESFQPSRGLRQGCPLSPYIFTLCMERLGHIIADTVREGRWKPIKLSQDGPALSHLFFADDLILFGEATRTQSQEINACFEKFGGSSGQQISRPKSRVFFSANTTADCQQSLSQELQIPVTNNLGRYLGVPVIHDRVSKATFMDLIDRIDKRLAGWKASTLSLAGRITLAQSVLASLPAYTMQTTWLPASVRDYIDKKIRSFVWGSTEQGRKIHLIDWEMLCRPKDEGGLGLRDSTRTNEAYMLKIAWRMLTKPQELWARVLLGKYSRQTGEGRQFRTQGRLLNLWRGVTRVAHLVEEATYWNIRNGRTAKFWSDRWLDDNTILKDHAPNLPMELLEMPVIEFVLNGKWNSDFLLYYLPHDVVSQINLHPIPAEEEEDVRTWRFNPNGEFTLRSAYELTDNTAEANLGQQAWRSVWKAPTLQRVRAFLWLMNHGRLLTNAERARRHLTDETSCKICGGGPETTLHIVRDCHFARAMWADLLEDEPDSRFFESDGQRWSLYYLSGRSNTIDATLFAGTCWLLWKNRNDFVFQDKLKTHTQIQFTSRQLRDEIIKALDQEKIVFGTGGTREQRQIGWQPPAQDWVCVNTDGSVIHSPGSTSCGGIIRGSDGRFVRAFTANHGGGSITRAELAGIVYGLDLAWEQGARKVRLQTDSVTAKTLIEKATEQHMHYSQISEIRRRLQRDWTVRLTTFSVKRILPRITLLHWVIRKRSEFM</sequence>
<dbReference type="InterPro" id="IPR005135">
    <property type="entry name" value="Endo/exonuclease/phosphatase"/>
</dbReference>
<dbReference type="SUPFAM" id="SSF56219">
    <property type="entry name" value="DNase I-like"/>
    <property type="match status" value="1"/>
</dbReference>
<evidence type="ECO:0000259" key="1">
    <source>
        <dbReference type="PROSITE" id="PS50878"/>
    </source>
</evidence>
<evidence type="ECO:0000313" key="2">
    <source>
        <dbReference type="EMBL" id="CAL1400188.1"/>
    </source>
</evidence>
<dbReference type="SUPFAM" id="SSF53098">
    <property type="entry name" value="Ribonuclease H-like"/>
    <property type="match status" value="1"/>
</dbReference>
<dbReference type="GO" id="GO:0003676">
    <property type="term" value="F:nucleic acid binding"/>
    <property type="evidence" value="ECO:0007669"/>
    <property type="project" value="InterPro"/>
</dbReference>
<dbReference type="SUPFAM" id="SSF56672">
    <property type="entry name" value="DNA/RNA polymerases"/>
    <property type="match status" value="1"/>
</dbReference>
<dbReference type="PANTHER" id="PTHR33116:SF78">
    <property type="entry name" value="OS12G0587133 PROTEIN"/>
    <property type="match status" value="1"/>
</dbReference>
<dbReference type="InterPro" id="IPR012337">
    <property type="entry name" value="RNaseH-like_sf"/>
</dbReference>
<dbReference type="InterPro" id="IPR002156">
    <property type="entry name" value="RNaseH_domain"/>
</dbReference>
<dbReference type="Pfam" id="PF00078">
    <property type="entry name" value="RVT_1"/>
    <property type="match status" value="1"/>
</dbReference>
<dbReference type="Gene3D" id="3.30.420.10">
    <property type="entry name" value="Ribonuclease H-like superfamily/Ribonuclease H"/>
    <property type="match status" value="1"/>
</dbReference>
<dbReference type="InterPro" id="IPR036397">
    <property type="entry name" value="RNaseH_sf"/>
</dbReference>
<dbReference type="InterPro" id="IPR000477">
    <property type="entry name" value="RT_dom"/>
</dbReference>
<dbReference type="InterPro" id="IPR036691">
    <property type="entry name" value="Endo/exonu/phosph_ase_sf"/>
</dbReference>
<keyword evidence="3" id="KW-1185">Reference proteome</keyword>
<dbReference type="GO" id="GO:0004523">
    <property type="term" value="F:RNA-DNA hybrid ribonuclease activity"/>
    <property type="evidence" value="ECO:0007669"/>
    <property type="project" value="InterPro"/>
</dbReference>
<evidence type="ECO:0000313" key="3">
    <source>
        <dbReference type="Proteomes" id="UP001497516"/>
    </source>
</evidence>
<dbReference type="InterPro" id="IPR044730">
    <property type="entry name" value="RNase_H-like_dom_plant"/>
</dbReference>
<protein>
    <recommendedName>
        <fullName evidence="1">Reverse transcriptase domain-containing protein</fullName>
    </recommendedName>
</protein>
<dbReference type="Gene3D" id="3.60.10.10">
    <property type="entry name" value="Endonuclease/exonuclease/phosphatase"/>
    <property type="match status" value="1"/>
</dbReference>
<dbReference type="EMBL" id="OZ034820">
    <property type="protein sequence ID" value="CAL1400188.1"/>
    <property type="molecule type" value="Genomic_DNA"/>
</dbReference>
<dbReference type="PANTHER" id="PTHR33116">
    <property type="entry name" value="REVERSE TRANSCRIPTASE ZINC-BINDING DOMAIN-CONTAINING PROTEIN-RELATED-RELATED"/>
    <property type="match status" value="1"/>
</dbReference>
<organism evidence="2 3">
    <name type="scientific">Linum trigynum</name>
    <dbReference type="NCBI Taxonomy" id="586398"/>
    <lineage>
        <taxon>Eukaryota</taxon>
        <taxon>Viridiplantae</taxon>
        <taxon>Streptophyta</taxon>
        <taxon>Embryophyta</taxon>
        <taxon>Tracheophyta</taxon>
        <taxon>Spermatophyta</taxon>
        <taxon>Magnoliopsida</taxon>
        <taxon>eudicotyledons</taxon>
        <taxon>Gunneridae</taxon>
        <taxon>Pentapetalae</taxon>
        <taxon>rosids</taxon>
        <taxon>fabids</taxon>
        <taxon>Malpighiales</taxon>
        <taxon>Linaceae</taxon>
        <taxon>Linum</taxon>
    </lineage>
</organism>
<accession>A0AAV2FPD6</accession>
<dbReference type="Pfam" id="PF13456">
    <property type="entry name" value="RVT_3"/>
    <property type="match status" value="1"/>
</dbReference>
<dbReference type="Pfam" id="PF03372">
    <property type="entry name" value="Exo_endo_phos"/>
    <property type="match status" value="1"/>
</dbReference>
<dbReference type="Proteomes" id="UP001497516">
    <property type="component" value="Chromosome 7"/>
</dbReference>
<dbReference type="InterPro" id="IPR043502">
    <property type="entry name" value="DNA/RNA_pol_sf"/>
</dbReference>
<reference evidence="2 3" key="1">
    <citation type="submission" date="2024-04" db="EMBL/GenBank/DDBJ databases">
        <authorList>
            <person name="Fracassetti M."/>
        </authorList>
    </citation>
    <scope>NUCLEOTIDE SEQUENCE [LARGE SCALE GENOMIC DNA]</scope>
</reference>
<name>A0AAV2FPD6_9ROSI</name>
<dbReference type="CDD" id="cd01650">
    <property type="entry name" value="RT_nLTR_like"/>
    <property type="match status" value="1"/>
</dbReference>